<dbReference type="PANTHER" id="PTHR10889">
    <property type="entry name" value="DEOXYRIBOSE-PHOSPHATE ALDOLASE"/>
    <property type="match status" value="1"/>
</dbReference>
<feature type="active site" description="Schiff-base intermediate with acetaldehyde" evidence="8">
    <location>
        <position position="181"/>
    </location>
</feature>
<dbReference type="PIRSF" id="PIRSF001357">
    <property type="entry name" value="DeoC"/>
    <property type="match status" value="1"/>
</dbReference>
<dbReference type="GO" id="GO:0005737">
    <property type="term" value="C:cytoplasm"/>
    <property type="evidence" value="ECO:0007669"/>
    <property type="project" value="InterPro"/>
</dbReference>
<keyword evidence="4" id="KW-0456">Lyase</keyword>
<protein>
    <recommendedName>
        <fullName evidence="2">deoxyribose-phosphate aldolase</fullName>
        <ecNumber evidence="2">4.1.2.4</ecNumber>
    </recommendedName>
    <alternativeName>
        <fullName evidence="6">2-deoxy-D-ribose 5-phosphate aldolase</fullName>
    </alternativeName>
</protein>
<dbReference type="AlphaFoldDB" id="A0A292PM51"/>
<feature type="active site" description="Proton donor/acceptor" evidence="8">
    <location>
        <position position="213"/>
    </location>
</feature>
<dbReference type="EMBL" id="LN891197">
    <property type="protein sequence ID" value="CUS07557.1"/>
    <property type="molecule type" value="Genomic_DNA"/>
</dbReference>
<dbReference type="InterPro" id="IPR011343">
    <property type="entry name" value="DeoC"/>
</dbReference>
<evidence type="ECO:0000256" key="7">
    <source>
        <dbReference type="ARBA" id="ARBA00048791"/>
    </source>
</evidence>
<evidence type="ECO:0000256" key="5">
    <source>
        <dbReference type="ARBA" id="ARBA00023270"/>
    </source>
</evidence>
<evidence type="ECO:0000313" key="10">
    <source>
        <dbReference type="Proteomes" id="UP001412239"/>
    </source>
</evidence>
<proteinExistence type="inferred from homology"/>
<organism evidence="9 10">
    <name type="scientific">Tuber aestivum</name>
    <name type="common">summer truffle</name>
    <dbReference type="NCBI Taxonomy" id="59557"/>
    <lineage>
        <taxon>Eukaryota</taxon>
        <taxon>Fungi</taxon>
        <taxon>Dikarya</taxon>
        <taxon>Ascomycota</taxon>
        <taxon>Pezizomycotina</taxon>
        <taxon>Pezizomycetes</taxon>
        <taxon>Pezizales</taxon>
        <taxon>Tuberaceae</taxon>
        <taxon>Tuber</taxon>
    </lineage>
</organism>
<keyword evidence="10" id="KW-1185">Reference proteome</keyword>
<dbReference type="SMART" id="SM01133">
    <property type="entry name" value="DeoC"/>
    <property type="match status" value="1"/>
</dbReference>
<dbReference type="GO" id="GO:0046386">
    <property type="term" value="P:deoxyribose phosphate catabolic process"/>
    <property type="evidence" value="ECO:0007669"/>
    <property type="project" value="UniProtKB-UniPathway"/>
</dbReference>
<dbReference type="EC" id="4.1.2.4" evidence="2"/>
<dbReference type="Gene3D" id="3.20.20.70">
    <property type="entry name" value="Aldolase class I"/>
    <property type="match status" value="1"/>
</dbReference>
<dbReference type="SUPFAM" id="SSF51569">
    <property type="entry name" value="Aldolase"/>
    <property type="match status" value="1"/>
</dbReference>
<keyword evidence="3" id="KW-0963">Cytoplasm</keyword>
<dbReference type="Pfam" id="PF01791">
    <property type="entry name" value="DeoC"/>
    <property type="match status" value="1"/>
</dbReference>
<keyword evidence="5 8" id="KW-0704">Schiff base</keyword>
<dbReference type="GO" id="GO:0016052">
    <property type="term" value="P:carbohydrate catabolic process"/>
    <property type="evidence" value="ECO:0007669"/>
    <property type="project" value="TreeGrafter"/>
</dbReference>
<accession>A0A292PM51</accession>
<dbReference type="InterPro" id="IPR013785">
    <property type="entry name" value="Aldolase_TIM"/>
</dbReference>
<dbReference type="GO" id="GO:0004139">
    <property type="term" value="F:deoxyribose-phosphate aldolase activity"/>
    <property type="evidence" value="ECO:0007669"/>
    <property type="project" value="UniProtKB-EC"/>
</dbReference>
<evidence type="ECO:0000256" key="6">
    <source>
        <dbReference type="ARBA" id="ARBA00032755"/>
    </source>
</evidence>
<comment type="catalytic activity">
    <reaction evidence="7">
        <text>2-deoxy-D-ribose 5-phosphate = D-glyceraldehyde 3-phosphate + acetaldehyde</text>
        <dbReference type="Rhea" id="RHEA:12821"/>
        <dbReference type="ChEBI" id="CHEBI:15343"/>
        <dbReference type="ChEBI" id="CHEBI:59776"/>
        <dbReference type="ChEBI" id="CHEBI:62877"/>
        <dbReference type="EC" id="4.1.2.4"/>
    </reaction>
</comment>
<dbReference type="CDD" id="cd00959">
    <property type="entry name" value="DeoC"/>
    <property type="match status" value="1"/>
</dbReference>
<evidence type="ECO:0000256" key="2">
    <source>
        <dbReference type="ARBA" id="ARBA00012515"/>
    </source>
</evidence>
<comment type="similarity">
    <text evidence="1">Belongs to the DeoC/FbaB aldolase family. DeoC type 1 subfamily.</text>
</comment>
<evidence type="ECO:0000313" key="9">
    <source>
        <dbReference type="EMBL" id="CUS07557.1"/>
    </source>
</evidence>
<dbReference type="NCBIfam" id="TIGR00126">
    <property type="entry name" value="deoC"/>
    <property type="match status" value="1"/>
</dbReference>
<evidence type="ECO:0000256" key="8">
    <source>
        <dbReference type="PIRSR" id="PIRSR001357-50"/>
    </source>
</evidence>
<dbReference type="PANTHER" id="PTHR10889:SF1">
    <property type="entry name" value="DEOXYRIBOSE-PHOSPHATE ALDOLASE"/>
    <property type="match status" value="1"/>
</dbReference>
<dbReference type="FunFam" id="3.20.20.70:FF:000044">
    <property type="entry name" value="Deoxyribose-phosphate aldolase"/>
    <property type="match status" value="1"/>
</dbReference>
<evidence type="ECO:0000256" key="4">
    <source>
        <dbReference type="ARBA" id="ARBA00023239"/>
    </source>
</evidence>
<dbReference type="UniPathway" id="UPA00002">
    <property type="reaction ID" value="UER00468"/>
</dbReference>
<evidence type="ECO:0000256" key="1">
    <source>
        <dbReference type="ARBA" id="ARBA00010936"/>
    </source>
</evidence>
<dbReference type="InterPro" id="IPR028581">
    <property type="entry name" value="DeoC_typeI"/>
</dbReference>
<reference evidence="9" key="1">
    <citation type="submission" date="2015-10" db="EMBL/GenBank/DDBJ databases">
        <authorList>
            <person name="Regsiter A."/>
            <person name="william w."/>
        </authorList>
    </citation>
    <scope>NUCLEOTIDE SEQUENCE</scope>
    <source>
        <strain evidence="9">Montdore</strain>
    </source>
</reference>
<gene>
    <name evidence="9" type="ORF">GSTUAT00008353001</name>
</gene>
<name>A0A292PM51_9PEZI</name>
<sequence>MRSNEDWKAAVKTKIDEVLANANPAEYPPPLFLPVIIDHTLLKPDATPAQINTLCDEAIKYGFKSCCVNGSYIPQVAERLRGSGAIPCVVVGFPLGAMKPSAKAFEAQEAVRDGAKEVDMVLHIGHLKSQDYVHLHADIEAVVGACSPIPVKVILETVFLTDEEKIAASFVAAEAGAAFVKTCTGFAGGAASPGDVALMKRTVAYKDGAVQVKASAGVRTYEKCLEVINAGADRVGTSSGVAIMEKSDLVPGSY</sequence>
<evidence type="ECO:0000256" key="3">
    <source>
        <dbReference type="ARBA" id="ARBA00022490"/>
    </source>
</evidence>
<dbReference type="GO" id="GO:0009264">
    <property type="term" value="P:deoxyribonucleotide catabolic process"/>
    <property type="evidence" value="ECO:0007669"/>
    <property type="project" value="InterPro"/>
</dbReference>
<dbReference type="HAMAP" id="MF_00114">
    <property type="entry name" value="DeoC_type1"/>
    <property type="match status" value="1"/>
</dbReference>
<dbReference type="Proteomes" id="UP001412239">
    <property type="component" value="Unassembled WGS sequence"/>
</dbReference>
<dbReference type="InterPro" id="IPR002915">
    <property type="entry name" value="DeoC/FbaB/LacD_aldolase"/>
</dbReference>